<reference evidence="8" key="1">
    <citation type="submission" date="2022-02" db="EMBL/GenBank/DDBJ databases">
        <authorList>
            <person name="Leng L."/>
        </authorList>
    </citation>
    <scope>NUCLEOTIDE SEQUENCE</scope>
    <source>
        <strain evidence="8">JI</strain>
    </source>
</reference>
<keyword evidence="5 7" id="KW-1133">Transmembrane helix</keyword>
<comment type="function">
    <text evidence="7">Catalyzes the transfer of the diacylglyceryl group from phosphatidylglycerol to the sulfhydryl group of the N-terminal cysteine of a prolipoprotein, the first step in the formation of mature lipoproteins.</text>
</comment>
<evidence type="ECO:0000313" key="8">
    <source>
        <dbReference type="EMBL" id="MDF9409474.1"/>
    </source>
</evidence>
<dbReference type="AlphaFoldDB" id="A0A9X4JTX6"/>
<dbReference type="GO" id="GO:0008961">
    <property type="term" value="F:phosphatidylglycerol-prolipoprotein diacylglyceryl transferase activity"/>
    <property type="evidence" value="ECO:0007669"/>
    <property type="project" value="UniProtKB-UniRule"/>
</dbReference>
<evidence type="ECO:0000256" key="2">
    <source>
        <dbReference type="ARBA" id="ARBA00022475"/>
    </source>
</evidence>
<evidence type="ECO:0000256" key="7">
    <source>
        <dbReference type="HAMAP-Rule" id="MF_01147"/>
    </source>
</evidence>
<dbReference type="GO" id="GO:0005886">
    <property type="term" value="C:plasma membrane"/>
    <property type="evidence" value="ECO:0007669"/>
    <property type="project" value="UniProtKB-SubCell"/>
</dbReference>
<name>A0A9X4JTX6_9FIRM</name>
<dbReference type="RefSeq" id="WP_277444981.1">
    <property type="nucleotide sequence ID" value="NZ_JAKOAV010000032.1"/>
</dbReference>
<feature type="transmembrane region" description="Helical" evidence="7">
    <location>
        <begin position="44"/>
        <end position="67"/>
    </location>
</feature>
<organism evidence="8 9">
    <name type="scientific">Pelotomaculum isophthalicicum JI</name>
    <dbReference type="NCBI Taxonomy" id="947010"/>
    <lineage>
        <taxon>Bacteria</taxon>
        <taxon>Bacillati</taxon>
        <taxon>Bacillota</taxon>
        <taxon>Clostridia</taxon>
        <taxon>Eubacteriales</taxon>
        <taxon>Desulfotomaculaceae</taxon>
        <taxon>Pelotomaculum</taxon>
    </lineage>
</organism>
<keyword evidence="6 7" id="KW-0472">Membrane</keyword>
<comment type="caution">
    <text evidence="8">The sequence shown here is derived from an EMBL/GenBank/DDBJ whole genome shotgun (WGS) entry which is preliminary data.</text>
</comment>
<evidence type="ECO:0000256" key="5">
    <source>
        <dbReference type="ARBA" id="ARBA00022989"/>
    </source>
</evidence>
<feature type="transmembrane region" description="Helical" evidence="7">
    <location>
        <begin position="225"/>
        <end position="245"/>
    </location>
</feature>
<dbReference type="Proteomes" id="UP001154312">
    <property type="component" value="Unassembled WGS sequence"/>
</dbReference>
<keyword evidence="9" id="KW-1185">Reference proteome</keyword>
<accession>A0A9X4JTX6</accession>
<protein>
    <recommendedName>
        <fullName evidence="7">Phosphatidylglycerol--prolipoprotein diacylglyceryl transferase</fullName>
        <ecNumber evidence="7">2.5.1.145</ecNumber>
    </recommendedName>
</protein>
<evidence type="ECO:0000256" key="1">
    <source>
        <dbReference type="ARBA" id="ARBA00007150"/>
    </source>
</evidence>
<comment type="catalytic activity">
    <reaction evidence="7">
        <text>L-cysteinyl-[prolipoprotein] + a 1,2-diacyl-sn-glycero-3-phospho-(1'-sn-glycerol) = an S-1,2-diacyl-sn-glyceryl-L-cysteinyl-[prolipoprotein] + sn-glycerol 1-phosphate + H(+)</text>
        <dbReference type="Rhea" id="RHEA:56712"/>
        <dbReference type="Rhea" id="RHEA-COMP:14679"/>
        <dbReference type="Rhea" id="RHEA-COMP:14680"/>
        <dbReference type="ChEBI" id="CHEBI:15378"/>
        <dbReference type="ChEBI" id="CHEBI:29950"/>
        <dbReference type="ChEBI" id="CHEBI:57685"/>
        <dbReference type="ChEBI" id="CHEBI:64716"/>
        <dbReference type="ChEBI" id="CHEBI:140658"/>
        <dbReference type="EC" id="2.5.1.145"/>
    </reaction>
</comment>
<dbReference type="EC" id="2.5.1.145" evidence="7"/>
<feature type="transmembrane region" description="Helical" evidence="7">
    <location>
        <begin position="87"/>
        <end position="104"/>
    </location>
</feature>
<dbReference type="Pfam" id="PF01790">
    <property type="entry name" value="LGT"/>
    <property type="match status" value="1"/>
</dbReference>
<comment type="pathway">
    <text evidence="7">Protein modification; lipoprotein biosynthesis (diacylglyceryl transfer).</text>
</comment>
<dbReference type="NCBIfam" id="TIGR00544">
    <property type="entry name" value="lgt"/>
    <property type="match status" value="1"/>
</dbReference>
<dbReference type="PROSITE" id="PS01311">
    <property type="entry name" value="LGT"/>
    <property type="match status" value="1"/>
</dbReference>
<dbReference type="GO" id="GO:0042158">
    <property type="term" value="P:lipoprotein biosynthetic process"/>
    <property type="evidence" value="ECO:0007669"/>
    <property type="project" value="UniProtKB-UniRule"/>
</dbReference>
<dbReference type="InterPro" id="IPR001640">
    <property type="entry name" value="Lgt"/>
</dbReference>
<evidence type="ECO:0000256" key="3">
    <source>
        <dbReference type="ARBA" id="ARBA00022679"/>
    </source>
</evidence>
<comment type="similarity">
    <text evidence="1 7">Belongs to the Lgt family.</text>
</comment>
<proteinExistence type="inferred from homology"/>
<evidence type="ECO:0000256" key="4">
    <source>
        <dbReference type="ARBA" id="ARBA00022692"/>
    </source>
</evidence>
<evidence type="ECO:0000256" key="6">
    <source>
        <dbReference type="ARBA" id="ARBA00023136"/>
    </source>
</evidence>
<feature type="transmembrane region" description="Helical" evidence="7">
    <location>
        <begin position="12"/>
        <end position="32"/>
    </location>
</feature>
<comment type="subcellular location">
    <subcellularLocation>
        <location evidence="7">Cell membrane</location>
        <topology evidence="7">Multi-pass membrane protein</topology>
    </subcellularLocation>
</comment>
<keyword evidence="3 7" id="KW-0808">Transferase</keyword>
<evidence type="ECO:0000313" key="9">
    <source>
        <dbReference type="Proteomes" id="UP001154312"/>
    </source>
</evidence>
<keyword evidence="4 7" id="KW-0812">Transmembrane</keyword>
<dbReference type="PANTHER" id="PTHR30589">
    <property type="entry name" value="PROLIPOPROTEIN DIACYLGLYCERYL TRANSFERASE"/>
    <property type="match status" value="1"/>
</dbReference>
<dbReference type="PANTHER" id="PTHR30589:SF0">
    <property type="entry name" value="PHOSPHATIDYLGLYCEROL--PROLIPOPROTEIN DIACYLGLYCERYL TRANSFERASE"/>
    <property type="match status" value="1"/>
</dbReference>
<feature type="transmembrane region" description="Helical" evidence="7">
    <location>
        <begin position="194"/>
        <end position="213"/>
    </location>
</feature>
<keyword evidence="2 7" id="KW-1003">Cell membrane</keyword>
<dbReference type="HAMAP" id="MF_01147">
    <property type="entry name" value="Lgt"/>
    <property type="match status" value="1"/>
</dbReference>
<feature type="binding site" evidence="7">
    <location>
        <position position="130"/>
    </location>
    <ligand>
        <name>a 1,2-diacyl-sn-glycero-3-phospho-(1'-sn-glycerol)</name>
        <dbReference type="ChEBI" id="CHEBI:64716"/>
    </ligand>
</feature>
<sequence>MNPVAVHIGPLAIYWYGIIMTAAFIIGAALAYRLASESRIDPDHVLNLLIYIIPAAIIGARLYYVLFRWEDYSYNLLEIFAVRHGGLAIHGGLLGGALAGLLYVRKHKLNFWQMGDIFAPCVVLGQAIGRWGNFINQEAFGGPVTREFIGRFPAFMQKQMFIDGQYHHPAFLYESLWNLLVFIFLMIYRKRADFHGQILLAYMALYSAGRFFIEGLRTDSLMLGPLRAAQVVSVIFIVAAIGLYVSRKQDKHSIRQDEHTK</sequence>
<gene>
    <name evidence="7 8" type="primary">lgt</name>
    <name evidence="8" type="ORF">L7E55_14105</name>
</gene>
<dbReference type="EMBL" id="JAKOAV010000032">
    <property type="protein sequence ID" value="MDF9409474.1"/>
    <property type="molecule type" value="Genomic_DNA"/>
</dbReference>